<feature type="domain" description="Protein kinase" evidence="7">
    <location>
        <begin position="189"/>
        <end position="446"/>
    </location>
</feature>
<dbReference type="InterPro" id="IPR011528">
    <property type="entry name" value="NERD"/>
</dbReference>
<keyword evidence="5 9" id="KW-0418">Kinase</keyword>
<gene>
    <name evidence="9" type="ORF">HEB94_000582</name>
</gene>
<feature type="domain" description="Protein kinase" evidence="7">
    <location>
        <begin position="470"/>
        <end position="708"/>
    </location>
</feature>
<dbReference type="PROSITE" id="PS50965">
    <property type="entry name" value="NERD"/>
    <property type="match status" value="1"/>
</dbReference>
<dbReference type="Pfam" id="PF08378">
    <property type="entry name" value="NERD"/>
    <property type="match status" value="1"/>
</dbReference>
<dbReference type="GO" id="GO:0005524">
    <property type="term" value="F:ATP binding"/>
    <property type="evidence" value="ECO:0007669"/>
    <property type="project" value="UniProtKB-KW"/>
</dbReference>
<organism evidence="9 10">
    <name type="scientific">Actinopolymorpha pittospori</name>
    <dbReference type="NCBI Taxonomy" id="648752"/>
    <lineage>
        <taxon>Bacteria</taxon>
        <taxon>Bacillati</taxon>
        <taxon>Actinomycetota</taxon>
        <taxon>Actinomycetes</taxon>
        <taxon>Propionibacteriales</taxon>
        <taxon>Actinopolymorphaceae</taxon>
        <taxon>Actinopolymorpha</taxon>
    </lineage>
</organism>
<keyword evidence="2 9" id="KW-0723">Serine/threonine-protein kinase</keyword>
<keyword evidence="3" id="KW-0808">Transferase</keyword>
<evidence type="ECO:0000259" key="7">
    <source>
        <dbReference type="PROSITE" id="PS50011"/>
    </source>
</evidence>
<dbReference type="EMBL" id="JADBEM010000001">
    <property type="protein sequence ID" value="MBE1603734.1"/>
    <property type="molecule type" value="Genomic_DNA"/>
</dbReference>
<dbReference type="Gene3D" id="1.10.510.10">
    <property type="entry name" value="Transferase(Phosphotransferase) domain 1"/>
    <property type="match status" value="2"/>
</dbReference>
<dbReference type="Gene3D" id="3.30.200.20">
    <property type="entry name" value="Phosphorylase Kinase, domain 1"/>
    <property type="match status" value="1"/>
</dbReference>
<keyword evidence="10" id="KW-1185">Reference proteome</keyword>
<evidence type="ECO:0000256" key="4">
    <source>
        <dbReference type="ARBA" id="ARBA00022741"/>
    </source>
</evidence>
<dbReference type="CDD" id="cd14014">
    <property type="entry name" value="STKc_PknB_like"/>
    <property type="match status" value="1"/>
</dbReference>
<evidence type="ECO:0000313" key="9">
    <source>
        <dbReference type="EMBL" id="MBE1603734.1"/>
    </source>
</evidence>
<dbReference type="InterPro" id="IPR000719">
    <property type="entry name" value="Prot_kinase_dom"/>
</dbReference>
<dbReference type="Pfam" id="PF00069">
    <property type="entry name" value="Pkinase"/>
    <property type="match status" value="2"/>
</dbReference>
<dbReference type="GO" id="GO:0004674">
    <property type="term" value="F:protein serine/threonine kinase activity"/>
    <property type="evidence" value="ECO:0007669"/>
    <property type="project" value="UniProtKB-KW"/>
</dbReference>
<feature type="domain" description="NERD" evidence="8">
    <location>
        <begin position="10"/>
        <end position="119"/>
    </location>
</feature>
<keyword evidence="6" id="KW-0067">ATP-binding</keyword>
<dbReference type="AlphaFoldDB" id="A0A927MPK1"/>
<dbReference type="RefSeq" id="WP_192748474.1">
    <property type="nucleotide sequence ID" value="NZ_BAABJL010000266.1"/>
</dbReference>
<dbReference type="PANTHER" id="PTHR43289:SF6">
    <property type="entry name" value="SERINE_THREONINE-PROTEIN KINASE NEKL-3"/>
    <property type="match status" value="1"/>
</dbReference>
<dbReference type="EC" id="2.7.11.1" evidence="1"/>
<sequence>MANLRVKGEYVGPGEQRTAEYLEANLPDDWFIFAGRKLPGPNRDDADLIVVGRSLVFVIEEKAWGPTVVVDDNNWYVRDDPRPNPLNRVSQVARIVASTLRERAKGYANLGPAHRVLPAVVLSHPKLQVLRGHNHDDRERIWPLGDAPAALEALDEGFHGASLGVARVPVVTYLDDLPKPAGKPKLGGYTIESRLASPGQEQAWLATDSTGEAVILKCYPTTVLAAQGDPQDFMRREYAAVNRVADLGRTWRAYPPFSDDAGELFVVPVVPPRGGSTLHASVEDGVPERAGGKLDDDLARAITVDAFRALQDIHDAGLVHRALHPKRVWLHQKRRVMFSDLNLARIEDDVSIALWATDGDMSEDFRAPECASSLALATTKSDVYSLALCLGYWLLGKDVTESAHDVIAAELQSAYPWAQPLMTALAPSAADRPMAGAVAEKLQPPPPEPEPVPATPVGRFEVGGLIADRYEIVRKLGRGGFATSWKVYDRQRELPLVLKQIHQNLPEDVRAEFQAAHALHYDYCGSVYDMHVTRPPHYLVSEYVEGESLAEEGRAFSVNELRDIAVCVLKALDYIHSRDLVHGDVTPSNVIAAPDGTSAKLIDFGLMVRTGNVPAGGTPKYAAPEVRDGKPATTASDLFGFGATMAYAMLGRTVSSLASGTYEVIAPTRAEEEAWGPEGAQLLRTCLTAVAIAPRDRPSSAGELLELVRSTRSAPGPDDAHGEELEYQVNPNVGSIRRLYRASAAGNAGNRGLDDEFAAETYVPTRLDTNLLPRVLAGELDVVLLSGNPGDGKTSLLVQLGERLKERGAQVLHTDDAGWRLKLSDRTFYAVFDASEAHGSLSSDELVKQSLEPVRTQSAGAATALIAVNDGRLHQFFADAGEPYEDWWFEIQDQIAGKDPGSSRIALVDLKRRSLAAVDSTGLANQALAALTRDDLWAKCSSCAAKVGCPIVANRNTLNGVGAEAFGELMLISHLRRRRRATFRDVRSAAAWLITGDRDCPDVHQLVRQGRNAGLMSDALAHDLAFATGSNDYLVDEWSDLDPALVPDPRVDRVRRESSAAEGTGYLKNAESAARAIYFGERLATDISRVDVRAYRYLAEFLDMLAGKDTDHTRDRLLLGISRLVGAHGYLANGLAFSLGSPDSSWAILHTIEGDSFTARVADARHQYVETIADVLVLEHGAGARLTLTLDSAEIILRAADGEIVNDPASDAIRQEIDAFVGQLGRHPSTSAQVVDSSGSVTTAAIDGVDIKFALDGKGAS</sequence>
<dbReference type="Proteomes" id="UP000638648">
    <property type="component" value="Unassembled WGS sequence"/>
</dbReference>
<proteinExistence type="predicted"/>
<accession>A0A927MPK1</accession>
<protein>
    <recommendedName>
        <fullName evidence="1">non-specific serine/threonine protein kinase</fullName>
        <ecNumber evidence="1">2.7.11.1</ecNumber>
    </recommendedName>
</protein>
<evidence type="ECO:0000256" key="5">
    <source>
        <dbReference type="ARBA" id="ARBA00022777"/>
    </source>
</evidence>
<evidence type="ECO:0000256" key="1">
    <source>
        <dbReference type="ARBA" id="ARBA00012513"/>
    </source>
</evidence>
<evidence type="ECO:0000256" key="6">
    <source>
        <dbReference type="ARBA" id="ARBA00022840"/>
    </source>
</evidence>
<evidence type="ECO:0000256" key="3">
    <source>
        <dbReference type="ARBA" id="ARBA00022679"/>
    </source>
</evidence>
<evidence type="ECO:0000313" key="10">
    <source>
        <dbReference type="Proteomes" id="UP000638648"/>
    </source>
</evidence>
<name>A0A927MPK1_9ACTN</name>
<comment type="caution">
    <text evidence="9">The sequence shown here is derived from an EMBL/GenBank/DDBJ whole genome shotgun (WGS) entry which is preliminary data.</text>
</comment>
<dbReference type="PROSITE" id="PS50011">
    <property type="entry name" value="PROTEIN_KINASE_DOM"/>
    <property type="match status" value="2"/>
</dbReference>
<dbReference type="InterPro" id="IPR011009">
    <property type="entry name" value="Kinase-like_dom_sf"/>
</dbReference>
<evidence type="ECO:0000259" key="8">
    <source>
        <dbReference type="PROSITE" id="PS50965"/>
    </source>
</evidence>
<dbReference type="SUPFAM" id="SSF56112">
    <property type="entry name" value="Protein kinase-like (PK-like)"/>
    <property type="match status" value="2"/>
</dbReference>
<dbReference type="PANTHER" id="PTHR43289">
    <property type="entry name" value="MITOGEN-ACTIVATED PROTEIN KINASE KINASE KINASE 20-RELATED"/>
    <property type="match status" value="1"/>
</dbReference>
<keyword evidence="4" id="KW-0547">Nucleotide-binding</keyword>
<evidence type="ECO:0000256" key="2">
    <source>
        <dbReference type="ARBA" id="ARBA00022527"/>
    </source>
</evidence>
<reference evidence="9" key="1">
    <citation type="submission" date="2020-10" db="EMBL/GenBank/DDBJ databases">
        <title>Sequencing the genomes of 1000 actinobacteria strains.</title>
        <authorList>
            <person name="Klenk H.-P."/>
        </authorList>
    </citation>
    <scope>NUCLEOTIDE SEQUENCE</scope>
    <source>
        <strain evidence="9">DSM 45354</strain>
    </source>
</reference>